<dbReference type="EMBL" id="REFZ01000007">
    <property type="protein sequence ID" value="RQH00128.1"/>
    <property type="molecule type" value="Genomic_DNA"/>
</dbReference>
<comment type="caution">
    <text evidence="1">The sequence shown here is derived from an EMBL/GenBank/DDBJ whole genome shotgun (WGS) entry which is preliminary data.</text>
</comment>
<protein>
    <submittedName>
        <fullName evidence="1">Uncharacterized protein</fullName>
    </submittedName>
</protein>
<evidence type="ECO:0000313" key="1">
    <source>
        <dbReference type="EMBL" id="RQH00128.1"/>
    </source>
</evidence>
<dbReference type="AlphaFoldDB" id="A0A3N6MBY5"/>
<gene>
    <name evidence="1" type="ORF">EA472_12540</name>
</gene>
<dbReference type="OrthoDB" id="333539at2157"/>
<organism evidence="1 2">
    <name type="scientific">Natrarchaeobius chitinivorans</name>
    <dbReference type="NCBI Taxonomy" id="1679083"/>
    <lineage>
        <taxon>Archaea</taxon>
        <taxon>Methanobacteriati</taxon>
        <taxon>Methanobacteriota</taxon>
        <taxon>Stenosarchaea group</taxon>
        <taxon>Halobacteria</taxon>
        <taxon>Halobacteriales</taxon>
        <taxon>Natrialbaceae</taxon>
        <taxon>Natrarchaeobius</taxon>
    </lineage>
</organism>
<reference evidence="1 2" key="1">
    <citation type="submission" date="2018-10" db="EMBL/GenBank/DDBJ databases">
        <title>Natrarchaeobius chitinivorans gen. nov., sp. nov., and Natrarchaeobius haloalkaliphilus sp. nov., alkaliphilic, chitin-utilizing haloarchaea from hypersaline alkaline lakes.</title>
        <authorList>
            <person name="Sorokin D.Y."/>
            <person name="Elcheninov A.G."/>
            <person name="Kostrikina N.A."/>
            <person name="Bale N.J."/>
            <person name="Sinninghe Damste J.S."/>
            <person name="Khijniak T.V."/>
            <person name="Kublanov I.V."/>
            <person name="Toshchakov S.V."/>
        </authorList>
    </citation>
    <scope>NUCLEOTIDE SEQUENCE [LARGE SCALE GENOMIC DNA]</scope>
    <source>
        <strain evidence="1 2">AArcht7</strain>
    </source>
</reference>
<accession>A0A3N6MBY5</accession>
<evidence type="ECO:0000313" key="2">
    <source>
        <dbReference type="Proteomes" id="UP000281431"/>
    </source>
</evidence>
<proteinExistence type="predicted"/>
<name>A0A3N6MBY5_NATCH</name>
<dbReference type="Proteomes" id="UP000281431">
    <property type="component" value="Unassembled WGS sequence"/>
</dbReference>
<keyword evidence="2" id="KW-1185">Reference proteome</keyword>
<sequence>MRRRLEPEMDRREFVRTVAAGGYAVGMAHLLGVDDFLAADDGEVPIVTALVREDPNDPFSLEERTRYVPAGWYAAVEKAFELNERLARLSFTGYLGSAVVPGDYESETATVSIGVSSEEDSFLEIVRDFTDGISISAETIVEIDDLEDGFEFAEPRYLDAVEDDHVPSGVACETPSSLATLAPALHHPDGERSFFATAEHAFKDVSTPNGEVLAVPVSSGERIPLGTVVHSYPVEDVVAVEPTGDVSPSNLIDVPSTVRVRGQYTRFGLADLIARGEPLEKVGALTGHTTGRIQGIDAVTCFTDDFCRRGQIRWGGEMDLTDGDSGSVSYHHDPEGDDGDVLVAGFNNARTWWPGQSYVWGVSAYRITEEHGYHF</sequence>